<accession>A0ABR8YSM9</accession>
<keyword evidence="10" id="KW-1185">Reference proteome</keyword>
<evidence type="ECO:0000256" key="7">
    <source>
        <dbReference type="RuleBase" id="RU363032"/>
    </source>
</evidence>
<feature type="transmembrane region" description="Helical" evidence="7">
    <location>
        <begin position="203"/>
        <end position="225"/>
    </location>
</feature>
<evidence type="ECO:0000256" key="3">
    <source>
        <dbReference type="ARBA" id="ARBA00022475"/>
    </source>
</evidence>
<proteinExistence type="inferred from homology"/>
<feature type="transmembrane region" description="Helical" evidence="7">
    <location>
        <begin position="151"/>
        <end position="176"/>
    </location>
</feature>
<name>A0ABR8YSM9_9CLOT</name>
<feature type="transmembrane region" description="Helical" evidence="7">
    <location>
        <begin position="103"/>
        <end position="123"/>
    </location>
</feature>
<comment type="similarity">
    <text evidence="7">Belongs to the binding-protein-dependent transport system permease family.</text>
</comment>
<sequence length="290" mass="33650">MNRNKKAIFYLLPSLIIILLFQIYPIINVLSMSFYIKFDYIKDVVYEKGLGNYKYVLADPDFYLALKNTFIYVLVSVPLSITIALIFALILNSNIKFKDAFRSIYFLPFVTSAVAISIVWRWIFSSDYGFVNNIIGIFNIPPQEFLNESFWTLPLLIFLNIWRGIGYKIVILLAGLQNIDKKYQHAAMIDGASKWKCLKEITIPLLSPTIFFLFITSVIGSFKLFDEVFILYDKKPGPLKSGMTIVYYIFNKFYMNWQFATAAAAAFVLFIIIFIFTLIQLFIGKKKVHY</sequence>
<reference evidence="9 10" key="1">
    <citation type="submission" date="2020-08" db="EMBL/GenBank/DDBJ databases">
        <title>A Genomic Blueprint of the Chicken Gut Microbiome.</title>
        <authorList>
            <person name="Gilroy R."/>
            <person name="Ravi A."/>
            <person name="Getino M."/>
            <person name="Pursley I."/>
            <person name="Horton D.L."/>
            <person name="Alikhan N.-F."/>
            <person name="Baker D."/>
            <person name="Gharbi K."/>
            <person name="Hall N."/>
            <person name="Watson M."/>
            <person name="Adriaenssens E.M."/>
            <person name="Foster-Nyarko E."/>
            <person name="Jarju S."/>
            <person name="Secka A."/>
            <person name="Antonio M."/>
            <person name="Oren A."/>
            <person name="Chaudhuri R."/>
            <person name="La Ragione R.M."/>
            <person name="Hildebrand F."/>
            <person name="Pallen M.J."/>
        </authorList>
    </citation>
    <scope>NUCLEOTIDE SEQUENCE [LARGE SCALE GENOMIC DNA]</scope>
    <source>
        <strain evidence="9 10">N37</strain>
    </source>
</reference>
<protein>
    <submittedName>
        <fullName evidence="9">Sugar ABC transporter permease</fullName>
    </submittedName>
</protein>
<keyword evidence="6 7" id="KW-0472">Membrane</keyword>
<feature type="transmembrane region" description="Helical" evidence="7">
    <location>
        <begin position="257"/>
        <end position="283"/>
    </location>
</feature>
<evidence type="ECO:0000256" key="2">
    <source>
        <dbReference type="ARBA" id="ARBA00022448"/>
    </source>
</evidence>
<feature type="domain" description="ABC transmembrane type-1" evidence="8">
    <location>
        <begin position="66"/>
        <end position="280"/>
    </location>
</feature>
<organism evidence="9 10">
    <name type="scientific">Clostridium faecium</name>
    <dbReference type="NCBI Taxonomy" id="2762223"/>
    <lineage>
        <taxon>Bacteria</taxon>
        <taxon>Bacillati</taxon>
        <taxon>Bacillota</taxon>
        <taxon>Clostridia</taxon>
        <taxon>Eubacteriales</taxon>
        <taxon>Clostridiaceae</taxon>
        <taxon>Clostridium</taxon>
    </lineage>
</organism>
<feature type="transmembrane region" description="Helical" evidence="7">
    <location>
        <begin position="70"/>
        <end position="91"/>
    </location>
</feature>
<comment type="subcellular location">
    <subcellularLocation>
        <location evidence="1 7">Cell membrane</location>
        <topology evidence="1 7">Multi-pass membrane protein</topology>
    </subcellularLocation>
</comment>
<evidence type="ECO:0000313" key="10">
    <source>
        <dbReference type="Proteomes" id="UP000627166"/>
    </source>
</evidence>
<evidence type="ECO:0000259" key="8">
    <source>
        <dbReference type="PROSITE" id="PS50928"/>
    </source>
</evidence>
<evidence type="ECO:0000313" key="9">
    <source>
        <dbReference type="EMBL" id="MBD8047267.1"/>
    </source>
</evidence>
<keyword evidence="3" id="KW-1003">Cell membrane</keyword>
<dbReference type="CDD" id="cd06261">
    <property type="entry name" value="TM_PBP2"/>
    <property type="match status" value="1"/>
</dbReference>
<evidence type="ECO:0000256" key="5">
    <source>
        <dbReference type="ARBA" id="ARBA00022989"/>
    </source>
</evidence>
<dbReference type="Proteomes" id="UP000627166">
    <property type="component" value="Unassembled WGS sequence"/>
</dbReference>
<dbReference type="InterPro" id="IPR051393">
    <property type="entry name" value="ABC_transporter_permease"/>
</dbReference>
<dbReference type="RefSeq" id="WP_191740237.1">
    <property type="nucleotide sequence ID" value="NZ_JACSQB010000072.1"/>
</dbReference>
<keyword evidence="5 7" id="KW-1133">Transmembrane helix</keyword>
<gene>
    <name evidence="9" type="ORF">H9637_09505</name>
</gene>
<dbReference type="PROSITE" id="PS50928">
    <property type="entry name" value="ABC_TM1"/>
    <property type="match status" value="1"/>
</dbReference>
<dbReference type="SUPFAM" id="SSF161098">
    <property type="entry name" value="MetI-like"/>
    <property type="match status" value="1"/>
</dbReference>
<dbReference type="Pfam" id="PF00528">
    <property type="entry name" value="BPD_transp_1"/>
    <property type="match status" value="1"/>
</dbReference>
<dbReference type="PANTHER" id="PTHR30193:SF37">
    <property type="entry name" value="INNER MEMBRANE ABC TRANSPORTER PERMEASE PROTEIN YCJO"/>
    <property type="match status" value="1"/>
</dbReference>
<dbReference type="EMBL" id="JACSQB010000072">
    <property type="protein sequence ID" value="MBD8047267.1"/>
    <property type="molecule type" value="Genomic_DNA"/>
</dbReference>
<evidence type="ECO:0000256" key="1">
    <source>
        <dbReference type="ARBA" id="ARBA00004651"/>
    </source>
</evidence>
<feature type="transmembrane region" description="Helical" evidence="7">
    <location>
        <begin position="7"/>
        <end position="27"/>
    </location>
</feature>
<dbReference type="PANTHER" id="PTHR30193">
    <property type="entry name" value="ABC TRANSPORTER PERMEASE PROTEIN"/>
    <property type="match status" value="1"/>
</dbReference>
<evidence type="ECO:0000256" key="4">
    <source>
        <dbReference type="ARBA" id="ARBA00022692"/>
    </source>
</evidence>
<comment type="caution">
    <text evidence="9">The sequence shown here is derived from an EMBL/GenBank/DDBJ whole genome shotgun (WGS) entry which is preliminary data.</text>
</comment>
<keyword evidence="2 7" id="KW-0813">Transport</keyword>
<keyword evidence="4 7" id="KW-0812">Transmembrane</keyword>
<dbReference type="InterPro" id="IPR000515">
    <property type="entry name" value="MetI-like"/>
</dbReference>
<evidence type="ECO:0000256" key="6">
    <source>
        <dbReference type="ARBA" id="ARBA00023136"/>
    </source>
</evidence>
<dbReference type="InterPro" id="IPR035906">
    <property type="entry name" value="MetI-like_sf"/>
</dbReference>
<dbReference type="Gene3D" id="1.10.3720.10">
    <property type="entry name" value="MetI-like"/>
    <property type="match status" value="1"/>
</dbReference>